<reference evidence="1" key="1">
    <citation type="journal article" date="2015" name="Nature">
        <title>Complex archaea that bridge the gap between prokaryotes and eukaryotes.</title>
        <authorList>
            <person name="Spang A."/>
            <person name="Saw J.H."/>
            <person name="Jorgensen S.L."/>
            <person name="Zaremba-Niedzwiedzka K."/>
            <person name="Martijn J."/>
            <person name="Lind A.E."/>
            <person name="van Eijk R."/>
            <person name="Schleper C."/>
            <person name="Guy L."/>
            <person name="Ettema T.J."/>
        </authorList>
    </citation>
    <scope>NUCLEOTIDE SEQUENCE</scope>
</reference>
<name>A0A0F9C7U1_9ZZZZ</name>
<dbReference type="EMBL" id="LAZR01045617">
    <property type="protein sequence ID" value="KKK98439.1"/>
    <property type="molecule type" value="Genomic_DNA"/>
</dbReference>
<evidence type="ECO:0000313" key="1">
    <source>
        <dbReference type="EMBL" id="KKK98439.1"/>
    </source>
</evidence>
<dbReference type="AlphaFoldDB" id="A0A0F9C7U1"/>
<comment type="caution">
    <text evidence="1">The sequence shown here is derived from an EMBL/GenBank/DDBJ whole genome shotgun (WGS) entry which is preliminary data.</text>
</comment>
<organism evidence="1">
    <name type="scientific">marine sediment metagenome</name>
    <dbReference type="NCBI Taxonomy" id="412755"/>
    <lineage>
        <taxon>unclassified sequences</taxon>
        <taxon>metagenomes</taxon>
        <taxon>ecological metagenomes</taxon>
    </lineage>
</organism>
<proteinExistence type="predicted"/>
<sequence length="55" mass="6278">MPDPDVYGLAWKLLELRIAKTRRQSISKKDLAEWQLKALEQAVDILVCNRPGDGK</sequence>
<protein>
    <submittedName>
        <fullName evidence="1">Uncharacterized protein</fullName>
    </submittedName>
</protein>
<accession>A0A0F9C7U1</accession>
<gene>
    <name evidence="1" type="ORF">LCGC14_2642750</name>
</gene>